<dbReference type="EMBL" id="AAWS01000106">
    <property type="protein sequence ID" value="EAY23855.1"/>
    <property type="molecule type" value="Genomic_DNA"/>
</dbReference>
<reference evidence="2 3" key="1">
    <citation type="submission" date="2007-01" db="EMBL/GenBank/DDBJ databases">
        <authorList>
            <person name="Haygood M."/>
            <person name="Podell S."/>
            <person name="Anderson C."/>
            <person name="Hopkinson B."/>
            <person name="Roe K."/>
            <person name="Barbeau K."/>
            <person name="Gaasterland T."/>
            <person name="Ferriera S."/>
            <person name="Johnson J."/>
            <person name="Kravitz S."/>
            <person name="Beeson K."/>
            <person name="Sutton G."/>
            <person name="Rogers Y.-H."/>
            <person name="Friedman R."/>
            <person name="Frazier M."/>
            <person name="Venter J.C."/>
        </authorList>
    </citation>
    <scope>NUCLEOTIDE SEQUENCE [LARGE SCALE GENOMIC DNA]</scope>
    <source>
        <strain evidence="2 3">ATCC 23134</strain>
    </source>
</reference>
<feature type="transmembrane region" description="Helical" evidence="1">
    <location>
        <begin position="115"/>
        <end position="138"/>
    </location>
</feature>
<feature type="transmembrane region" description="Helical" evidence="1">
    <location>
        <begin position="150"/>
        <end position="172"/>
    </location>
</feature>
<dbReference type="OrthoDB" id="343560at2"/>
<feature type="transmembrane region" description="Helical" evidence="1">
    <location>
        <begin position="228"/>
        <end position="246"/>
    </location>
</feature>
<evidence type="ECO:0000256" key="1">
    <source>
        <dbReference type="SAM" id="Phobius"/>
    </source>
</evidence>
<evidence type="ECO:0000313" key="3">
    <source>
        <dbReference type="Proteomes" id="UP000004095"/>
    </source>
</evidence>
<accession>A2A0I3</accession>
<evidence type="ECO:0000313" key="2">
    <source>
        <dbReference type="EMBL" id="EAY23855.1"/>
    </source>
</evidence>
<keyword evidence="1" id="KW-0472">Membrane</keyword>
<dbReference type="RefSeq" id="WP_002706093.1">
    <property type="nucleotide sequence ID" value="NZ_AAWS01000106.1"/>
</dbReference>
<dbReference type="AlphaFoldDB" id="A2A0I3"/>
<sequence>MDFIIELKHRNEWLFYFGVANLILTALFAALSFITNIQVAGVNAWHKPIKFALSIGVYAFTMGWLMYYLPQSRSTTVCSGLIVVMLTFEIVYIGLQAGRGQLSHFNISSPLYSHLYMGMAIAATIVSLITLYIGVLFFQSDLPHLSKHYVWAIRFGLLLFVIFSLEGFVMGANLSHTIGGPDGGKGLYFLNWSRKFGDPRVAHFIGMHALQVLPILAYYVLKNTRLTIVVAILYTLLALYVLIQALQAKPFLKFIN</sequence>
<keyword evidence="1" id="KW-0812">Transmembrane</keyword>
<feature type="transmembrane region" description="Helical" evidence="1">
    <location>
        <begin position="49"/>
        <end position="69"/>
    </location>
</feature>
<comment type="caution">
    <text evidence="2">The sequence shown here is derived from an EMBL/GenBank/DDBJ whole genome shotgun (WGS) entry which is preliminary data.</text>
</comment>
<keyword evidence="1" id="KW-1133">Transmembrane helix</keyword>
<name>A2A0I3_MICM2</name>
<feature type="transmembrane region" description="Helical" evidence="1">
    <location>
        <begin position="201"/>
        <end position="221"/>
    </location>
</feature>
<dbReference type="eggNOG" id="ENOG502ZC42">
    <property type="taxonomic scope" value="Bacteria"/>
</dbReference>
<proteinExistence type="predicted"/>
<feature type="transmembrane region" description="Helical" evidence="1">
    <location>
        <begin position="13"/>
        <end position="37"/>
    </location>
</feature>
<keyword evidence="3" id="KW-1185">Reference proteome</keyword>
<feature type="transmembrane region" description="Helical" evidence="1">
    <location>
        <begin position="76"/>
        <end position="95"/>
    </location>
</feature>
<protein>
    <submittedName>
        <fullName evidence="2">Membrane protein, putative</fullName>
    </submittedName>
</protein>
<dbReference type="Proteomes" id="UP000004095">
    <property type="component" value="Unassembled WGS sequence"/>
</dbReference>
<organism evidence="2 3">
    <name type="scientific">Microscilla marina ATCC 23134</name>
    <dbReference type="NCBI Taxonomy" id="313606"/>
    <lineage>
        <taxon>Bacteria</taxon>
        <taxon>Pseudomonadati</taxon>
        <taxon>Bacteroidota</taxon>
        <taxon>Cytophagia</taxon>
        <taxon>Cytophagales</taxon>
        <taxon>Microscillaceae</taxon>
        <taxon>Microscilla</taxon>
    </lineage>
</organism>
<gene>
    <name evidence="2" type="ORF">M23134_04855</name>
</gene>